<feature type="DNA-binding region" description="H-T-H motif" evidence="2">
    <location>
        <begin position="25"/>
        <end position="44"/>
    </location>
</feature>
<organism evidence="4 5">
    <name type="scientific">Nonlabens spongiae</name>
    <dbReference type="NCBI Taxonomy" id="331648"/>
    <lineage>
        <taxon>Bacteria</taxon>
        <taxon>Pseudomonadati</taxon>
        <taxon>Bacteroidota</taxon>
        <taxon>Flavobacteriia</taxon>
        <taxon>Flavobacteriales</taxon>
        <taxon>Flavobacteriaceae</taxon>
        <taxon>Nonlabens</taxon>
    </lineage>
</organism>
<dbReference type="SUPFAM" id="SSF48498">
    <property type="entry name" value="Tetracyclin repressor-like, C-terminal domain"/>
    <property type="match status" value="1"/>
</dbReference>
<dbReference type="InterPro" id="IPR001647">
    <property type="entry name" value="HTH_TetR"/>
</dbReference>
<reference evidence="4 5" key="1">
    <citation type="submission" date="2016-11" db="EMBL/GenBank/DDBJ databases">
        <title>Trade-off between light-utilization and light-protection in marine flavobacteria.</title>
        <authorList>
            <person name="Kumagai Y."/>
        </authorList>
    </citation>
    <scope>NUCLEOTIDE SEQUENCE [LARGE SCALE GENOMIC DNA]</scope>
    <source>
        <strain evidence="4 5">JCM 13191</strain>
    </source>
</reference>
<evidence type="ECO:0000313" key="5">
    <source>
        <dbReference type="Proteomes" id="UP000193431"/>
    </source>
</evidence>
<proteinExistence type="predicted"/>
<dbReference type="InterPro" id="IPR009057">
    <property type="entry name" value="Homeodomain-like_sf"/>
</dbReference>
<dbReference type="OrthoDB" id="9814200at2"/>
<dbReference type="AlphaFoldDB" id="A0A1W6MKF6"/>
<dbReference type="InterPro" id="IPR050624">
    <property type="entry name" value="HTH-type_Tx_Regulator"/>
</dbReference>
<dbReference type="PANTHER" id="PTHR43479">
    <property type="entry name" value="ACREF/ENVCD OPERON REPRESSOR-RELATED"/>
    <property type="match status" value="1"/>
</dbReference>
<dbReference type="InterPro" id="IPR041490">
    <property type="entry name" value="KstR2_TetR_C"/>
</dbReference>
<dbReference type="SUPFAM" id="SSF46689">
    <property type="entry name" value="Homeodomain-like"/>
    <property type="match status" value="1"/>
</dbReference>
<evidence type="ECO:0000256" key="1">
    <source>
        <dbReference type="ARBA" id="ARBA00023125"/>
    </source>
</evidence>
<keyword evidence="5" id="KW-1185">Reference proteome</keyword>
<accession>A0A1W6MKF6</accession>
<sequence>MTQRKKAILNAAAKLFKERGYSAITMRDLAEELDIKASSLYNHISGKHEILSSLVLKVAQSFSSGMNEISAGGDSAFAKAEQLIQLHINIALSYPAELAVLNNDWMHLEGKDYEAYQRMRQDYERDFKIILEDGITNEEFKSFHVDTMLFNLLSTLRSIYLWIPKRSASEIADLQIELPKMLLNGLANQSLTASSSSTG</sequence>
<dbReference type="Gene3D" id="1.10.357.10">
    <property type="entry name" value="Tetracycline Repressor, domain 2"/>
    <property type="match status" value="1"/>
</dbReference>
<dbReference type="GO" id="GO:0003677">
    <property type="term" value="F:DNA binding"/>
    <property type="evidence" value="ECO:0007669"/>
    <property type="project" value="UniProtKB-UniRule"/>
</dbReference>
<dbReference type="RefSeq" id="WP_085766876.1">
    <property type="nucleotide sequence ID" value="NZ_CP019344.1"/>
</dbReference>
<dbReference type="CDD" id="cd00093">
    <property type="entry name" value="HTH_XRE"/>
    <property type="match status" value="1"/>
</dbReference>
<evidence type="ECO:0000256" key="2">
    <source>
        <dbReference type="PROSITE-ProRule" id="PRU00335"/>
    </source>
</evidence>
<feature type="domain" description="HTH tetR-type" evidence="3">
    <location>
        <begin position="2"/>
        <end position="62"/>
    </location>
</feature>
<dbReference type="Proteomes" id="UP000193431">
    <property type="component" value="Chromosome"/>
</dbReference>
<dbReference type="InterPro" id="IPR036271">
    <property type="entry name" value="Tet_transcr_reg_TetR-rel_C_sf"/>
</dbReference>
<dbReference type="InterPro" id="IPR001387">
    <property type="entry name" value="Cro/C1-type_HTH"/>
</dbReference>
<dbReference type="STRING" id="331648.BST97_08760"/>
<dbReference type="PANTHER" id="PTHR43479:SF11">
    <property type="entry name" value="ACREF_ENVCD OPERON REPRESSOR-RELATED"/>
    <property type="match status" value="1"/>
</dbReference>
<protein>
    <submittedName>
        <fullName evidence="4">TetR family transcriptional regulator</fullName>
    </submittedName>
</protein>
<evidence type="ECO:0000259" key="3">
    <source>
        <dbReference type="PROSITE" id="PS50977"/>
    </source>
</evidence>
<evidence type="ECO:0000313" key="4">
    <source>
        <dbReference type="EMBL" id="ARN78080.1"/>
    </source>
</evidence>
<name>A0A1W6MKF6_9FLAO</name>
<dbReference type="EMBL" id="CP019344">
    <property type="protein sequence ID" value="ARN78080.1"/>
    <property type="molecule type" value="Genomic_DNA"/>
</dbReference>
<gene>
    <name evidence="4" type="ORF">BST97_08760</name>
</gene>
<dbReference type="Pfam" id="PF00440">
    <property type="entry name" value="TetR_N"/>
    <property type="match status" value="1"/>
</dbReference>
<dbReference type="PRINTS" id="PR00455">
    <property type="entry name" value="HTHTETR"/>
</dbReference>
<keyword evidence="1 2" id="KW-0238">DNA-binding</keyword>
<dbReference type="Pfam" id="PF17932">
    <property type="entry name" value="TetR_C_24"/>
    <property type="match status" value="1"/>
</dbReference>
<dbReference type="PROSITE" id="PS50977">
    <property type="entry name" value="HTH_TETR_2"/>
    <property type="match status" value="1"/>
</dbReference>